<sequence>MMEAEITFRGEIISKYHKILFDPEIDSEDLNEVLADVLIQNESLRNTFKKSEKWEYLDFEHIATTLKKYGFADWEVVKVFEAYSPESWEKIEEKSKKRIIQLIDNTKEWAEDEFLIDLDIYPFQVSKAGIQKYYEYEREGKKFEGWETITSTPIILNSIGKCVDDASCKYQIKYRNVTGQIFERWVDPEILLTSNMKELVNLGLQFIDSDQKNLKQYFKLLLGHAHSIPSEFTAYKNGWKINNTVLITGSYAHTAAGKKEILALTEEISEAYEVKGNKKEWIENLTPLLEYNLIRLKCYATVAAMIIRFIGVRSFIVHNYYESSGLKSISMQVAASLIGNPLELIKDADSTKVGIEKTLEYNTDTPIYFDETSNNREFQDAIYMIGNEQGKNRGNKDGGIDKAGKWKTVVQTTGETPLSKGQSTNTGIQMRVIEIFEGIPRLESDYIERVKETLDNNYGLFQDEIIQRIFRDQDKLKLYYKNVSMWFEKPKTVFADRTKNYFVAIAVAGMVLEEVFKENRIPTKNPIEICKAYYQKTVIEDPTIPYYIRALDTVYSWHLRNKKSFEYSKEIDPDGKYSIKGAVELKGWITANAIYYDPDQLQGYLTEKGFNFERVINDWKDKGILEPTRSKDSKTGEYRYKSWKATTLINEQRIKGVKIPFGQLRTVLSLRDEDLQDMKNSNGNEGIETLHVPLIESCELFLRENPELKNVTYTPKEVAESFIRSKDREELLIYGMEDIIKAFELCKKHK</sequence>
<evidence type="ECO:0000313" key="3">
    <source>
        <dbReference type="Proteomes" id="UP000033123"/>
    </source>
</evidence>
<dbReference type="Proteomes" id="UP000033123">
    <property type="component" value="Chromosome"/>
</dbReference>
<name>A0A0E3PKY4_9EURY</name>
<dbReference type="KEGG" id="msj:MSSAC_0839"/>
<dbReference type="GeneID" id="24870402"/>
<reference evidence="2 3" key="1">
    <citation type="submission" date="2014-07" db="EMBL/GenBank/DDBJ databases">
        <title>Methanogenic archaea and the global carbon cycle.</title>
        <authorList>
            <person name="Henriksen J.R."/>
            <person name="Luke J."/>
            <person name="Reinhart S."/>
            <person name="Benedict M.N."/>
            <person name="Youngblut N.D."/>
            <person name="Metcalf M.E."/>
            <person name="Whitaker R.J."/>
            <person name="Metcalf W.W."/>
        </authorList>
    </citation>
    <scope>NUCLEOTIDE SEQUENCE [LARGE SCALE GENOMIC DNA]</scope>
    <source>
        <strain evidence="2 3">C2J</strain>
    </source>
</reference>
<dbReference type="RefSeq" id="WP_048180200.1">
    <property type="nucleotide sequence ID" value="NZ_CP009508.1"/>
</dbReference>
<dbReference type="AlphaFoldDB" id="A0A0E3PKY4"/>
<dbReference type="PATRIC" id="fig|1434118.4.peg.1070"/>
<protein>
    <recommendedName>
        <fullName evidence="1">DUF927 domain-containing protein</fullName>
    </recommendedName>
</protein>
<feature type="domain" description="DUF927" evidence="1">
    <location>
        <begin position="123"/>
        <end position="405"/>
    </location>
</feature>
<dbReference type="InterPro" id="IPR009270">
    <property type="entry name" value="DUF927"/>
</dbReference>
<proteinExistence type="predicted"/>
<organism evidence="2 3">
    <name type="scientific">Methanosarcina siciliae C2J</name>
    <dbReference type="NCBI Taxonomy" id="1434118"/>
    <lineage>
        <taxon>Archaea</taxon>
        <taxon>Methanobacteriati</taxon>
        <taxon>Methanobacteriota</taxon>
        <taxon>Stenosarchaea group</taxon>
        <taxon>Methanomicrobia</taxon>
        <taxon>Methanosarcinales</taxon>
        <taxon>Methanosarcinaceae</taxon>
        <taxon>Methanosarcina</taxon>
    </lineage>
</organism>
<evidence type="ECO:0000313" key="2">
    <source>
        <dbReference type="EMBL" id="AKB35429.1"/>
    </source>
</evidence>
<dbReference type="EMBL" id="CP009508">
    <property type="protein sequence ID" value="AKB35429.1"/>
    <property type="molecule type" value="Genomic_DNA"/>
</dbReference>
<accession>A0A0E3PKY4</accession>
<evidence type="ECO:0000259" key="1">
    <source>
        <dbReference type="Pfam" id="PF06048"/>
    </source>
</evidence>
<dbReference type="Pfam" id="PF06048">
    <property type="entry name" value="DUF927"/>
    <property type="match status" value="1"/>
</dbReference>
<gene>
    <name evidence="2" type="ORF">MSSAC_0839</name>
</gene>
<dbReference type="HOGENOM" id="CLU_370746_0_0_2"/>